<evidence type="ECO:0008006" key="4">
    <source>
        <dbReference type="Google" id="ProtNLM"/>
    </source>
</evidence>
<keyword evidence="3" id="KW-1185">Reference proteome</keyword>
<evidence type="ECO:0000313" key="2">
    <source>
        <dbReference type="EMBL" id="AJE82644.1"/>
    </source>
</evidence>
<feature type="compositionally biased region" description="Basic and acidic residues" evidence="1">
    <location>
        <begin position="36"/>
        <end position="45"/>
    </location>
</feature>
<reference evidence="2 3" key="1">
    <citation type="submission" date="2015-01" db="EMBL/GenBank/DDBJ databases">
        <title>Enhanced salinomycin production by adjusting the supply of polyketide extender units in Streptomyce albus DSM 41398.</title>
        <authorList>
            <person name="Lu C."/>
        </authorList>
    </citation>
    <scope>NUCLEOTIDE SEQUENCE [LARGE SCALE GENOMIC DNA]</scope>
    <source>
        <strain evidence="3">ATCC 21838 / DSM 41398 / FERM P-419 / JCM 4703 / NBRC 107858</strain>
    </source>
</reference>
<feature type="region of interest" description="Disordered" evidence="1">
    <location>
        <begin position="21"/>
        <end position="45"/>
    </location>
</feature>
<gene>
    <name evidence="2" type="ORF">SLNWT_2268</name>
</gene>
<evidence type="ECO:0000256" key="1">
    <source>
        <dbReference type="SAM" id="MobiDB-lite"/>
    </source>
</evidence>
<proteinExistence type="predicted"/>
<sequence length="45" mass="4786">MDSLLSTETVISDDELLPIEVGGTAELTEGQGGGQSEDKRRAYNC</sequence>
<dbReference type="KEGG" id="sals:SLNWT_2268"/>
<evidence type="ECO:0000313" key="3">
    <source>
        <dbReference type="Proteomes" id="UP000031523"/>
    </source>
</evidence>
<accession>A0A0B5EM47</accession>
<dbReference type="Proteomes" id="UP000031523">
    <property type="component" value="Chromosome"/>
</dbReference>
<name>A0A0B5EM47_STRA4</name>
<dbReference type="NCBIfam" id="NF033525">
    <property type="entry name" value="lasso_albusnod"/>
    <property type="match status" value="1"/>
</dbReference>
<protein>
    <recommendedName>
        <fullName evidence="4">Albusnodin family lasso peptide</fullName>
    </recommendedName>
</protein>
<dbReference type="EMBL" id="CP010519">
    <property type="protein sequence ID" value="AJE82644.1"/>
    <property type="molecule type" value="Genomic_DNA"/>
</dbReference>
<organism evidence="2 3">
    <name type="scientific">Streptomyces albus (strain ATCC 21838 / DSM 41398 / FERM P-419 / JCM 4703 / NBRC 107858)</name>
    <dbReference type="NCBI Taxonomy" id="1081613"/>
    <lineage>
        <taxon>Bacteria</taxon>
        <taxon>Bacillati</taxon>
        <taxon>Actinomycetota</taxon>
        <taxon>Actinomycetes</taxon>
        <taxon>Kitasatosporales</taxon>
        <taxon>Streptomycetaceae</taxon>
        <taxon>Streptomyces</taxon>
    </lineage>
</organism>
<dbReference type="AlphaFoldDB" id="A0A0B5EM47"/>